<organism evidence="2 3">
    <name type="scientific">Amycolatopsis marina</name>
    <dbReference type="NCBI Taxonomy" id="490629"/>
    <lineage>
        <taxon>Bacteria</taxon>
        <taxon>Bacillati</taxon>
        <taxon>Actinomycetota</taxon>
        <taxon>Actinomycetes</taxon>
        <taxon>Pseudonocardiales</taxon>
        <taxon>Pseudonocardiaceae</taxon>
        <taxon>Amycolatopsis</taxon>
    </lineage>
</organism>
<keyword evidence="3" id="KW-1185">Reference proteome</keyword>
<dbReference type="Proteomes" id="UP000243799">
    <property type="component" value="Unassembled WGS sequence"/>
</dbReference>
<reference evidence="3" key="1">
    <citation type="submission" date="2016-10" db="EMBL/GenBank/DDBJ databases">
        <authorList>
            <person name="Varghese N."/>
            <person name="Submissions S."/>
        </authorList>
    </citation>
    <scope>NUCLEOTIDE SEQUENCE [LARGE SCALE GENOMIC DNA]</scope>
    <source>
        <strain evidence="3">CGMCC 4.3568</strain>
    </source>
</reference>
<proteinExistence type="predicted"/>
<evidence type="ECO:0000313" key="3">
    <source>
        <dbReference type="Proteomes" id="UP000243799"/>
    </source>
</evidence>
<dbReference type="RefSeq" id="WP_281245771.1">
    <property type="nucleotide sequence ID" value="NZ_FOKG01000031.1"/>
</dbReference>
<evidence type="ECO:0008006" key="4">
    <source>
        <dbReference type="Google" id="ProtNLM"/>
    </source>
</evidence>
<evidence type="ECO:0000256" key="1">
    <source>
        <dbReference type="SAM" id="Phobius"/>
    </source>
</evidence>
<accession>A0A1I1CJ33</accession>
<sequence length="40" mass="4591">MSEWAWVVLGYGVAGVAVAGYFLGLARRWVRLRRRIGERL</sequence>
<dbReference type="EMBL" id="FOKG01000031">
    <property type="protein sequence ID" value="SFB62715.1"/>
    <property type="molecule type" value="Genomic_DNA"/>
</dbReference>
<gene>
    <name evidence="2" type="ORF">SAMN05216266_13142</name>
</gene>
<keyword evidence="1" id="KW-0812">Transmembrane</keyword>
<feature type="transmembrane region" description="Helical" evidence="1">
    <location>
        <begin position="6"/>
        <end position="26"/>
    </location>
</feature>
<keyword evidence="1" id="KW-0472">Membrane</keyword>
<keyword evidence="1" id="KW-1133">Transmembrane helix</keyword>
<dbReference type="AlphaFoldDB" id="A0A1I1CJ33"/>
<name>A0A1I1CJ33_9PSEU</name>
<evidence type="ECO:0000313" key="2">
    <source>
        <dbReference type="EMBL" id="SFB62715.1"/>
    </source>
</evidence>
<protein>
    <recommendedName>
        <fullName evidence="4">Heme exporter protein D</fullName>
    </recommendedName>
</protein>